<dbReference type="InParanoid" id="A0A2G5EPA1"/>
<keyword evidence="2" id="KW-0479">Metal-binding</keyword>
<dbReference type="PROSITE" id="PS50808">
    <property type="entry name" value="ZF_BED"/>
    <property type="match status" value="1"/>
</dbReference>
<evidence type="ECO:0000256" key="1">
    <source>
        <dbReference type="ARBA" id="ARBA00004123"/>
    </source>
</evidence>
<evidence type="ECO:0000259" key="8">
    <source>
        <dbReference type="PROSITE" id="PS50808"/>
    </source>
</evidence>
<dbReference type="InterPro" id="IPR003656">
    <property type="entry name" value="Znf_BED"/>
</dbReference>
<dbReference type="GO" id="GO:0008270">
    <property type="term" value="F:zinc ion binding"/>
    <property type="evidence" value="ECO:0007669"/>
    <property type="project" value="UniProtKB-KW"/>
</dbReference>
<dbReference type="Pfam" id="PF05699">
    <property type="entry name" value="Dimer_Tnp_hAT"/>
    <property type="match status" value="1"/>
</dbReference>
<evidence type="ECO:0000313" key="10">
    <source>
        <dbReference type="Proteomes" id="UP000230069"/>
    </source>
</evidence>
<dbReference type="GO" id="GO:0003677">
    <property type="term" value="F:DNA binding"/>
    <property type="evidence" value="ECO:0007669"/>
    <property type="project" value="UniProtKB-KW"/>
</dbReference>
<dbReference type="STRING" id="218851.A0A2G5EPA1"/>
<keyword evidence="4" id="KW-0862">Zinc</keyword>
<dbReference type="PANTHER" id="PTHR32166:SF74">
    <property type="entry name" value="OS05G0256350 PROTEIN"/>
    <property type="match status" value="1"/>
</dbReference>
<dbReference type="SUPFAM" id="SSF53098">
    <property type="entry name" value="Ribonuclease H-like"/>
    <property type="match status" value="1"/>
</dbReference>
<evidence type="ECO:0000256" key="2">
    <source>
        <dbReference type="ARBA" id="ARBA00022723"/>
    </source>
</evidence>
<evidence type="ECO:0000313" key="9">
    <source>
        <dbReference type="EMBL" id="PIA57586.1"/>
    </source>
</evidence>
<evidence type="ECO:0000256" key="5">
    <source>
        <dbReference type="ARBA" id="ARBA00023125"/>
    </source>
</evidence>
<evidence type="ECO:0000256" key="3">
    <source>
        <dbReference type="ARBA" id="ARBA00022771"/>
    </source>
</evidence>
<feature type="domain" description="BED-type" evidence="8">
    <location>
        <begin position="2"/>
        <end position="56"/>
    </location>
</feature>
<protein>
    <recommendedName>
        <fullName evidence="8">BED-type domain-containing protein</fullName>
    </recommendedName>
</protein>
<evidence type="ECO:0000256" key="6">
    <source>
        <dbReference type="ARBA" id="ARBA00023242"/>
    </source>
</evidence>
<proteinExistence type="predicted"/>
<dbReference type="Proteomes" id="UP000230069">
    <property type="component" value="Unassembled WGS sequence"/>
</dbReference>
<dbReference type="InterPro" id="IPR008906">
    <property type="entry name" value="HATC_C_dom"/>
</dbReference>
<dbReference type="PANTHER" id="PTHR32166">
    <property type="entry name" value="OSJNBA0013A04.12 PROTEIN"/>
    <property type="match status" value="1"/>
</dbReference>
<dbReference type="GO" id="GO:0046983">
    <property type="term" value="F:protein dimerization activity"/>
    <property type="evidence" value="ECO:0007669"/>
    <property type="project" value="InterPro"/>
</dbReference>
<name>A0A2G5EPA1_AQUCA</name>
<reference evidence="9 10" key="1">
    <citation type="submission" date="2017-09" db="EMBL/GenBank/DDBJ databases">
        <title>WGS assembly of Aquilegia coerulea Goldsmith.</title>
        <authorList>
            <person name="Hodges S."/>
            <person name="Kramer E."/>
            <person name="Nordborg M."/>
            <person name="Tomkins J."/>
            <person name="Borevitz J."/>
            <person name="Derieg N."/>
            <person name="Yan J."/>
            <person name="Mihaltcheva S."/>
            <person name="Hayes R.D."/>
            <person name="Rokhsar D."/>
        </authorList>
    </citation>
    <scope>NUCLEOTIDE SEQUENCE [LARGE SCALE GENOMIC DNA]</scope>
    <source>
        <strain evidence="10">cv. Goldsmith</strain>
    </source>
</reference>
<keyword evidence="3 7" id="KW-0863">Zinc-finger</keyword>
<dbReference type="Pfam" id="PF02892">
    <property type="entry name" value="zf-BED"/>
    <property type="match status" value="1"/>
</dbReference>
<dbReference type="OrthoDB" id="1936364at2759"/>
<keyword evidence="10" id="KW-1185">Reference proteome</keyword>
<dbReference type="AlphaFoldDB" id="A0A2G5EPA1"/>
<organism evidence="9 10">
    <name type="scientific">Aquilegia coerulea</name>
    <name type="common">Rocky mountain columbine</name>
    <dbReference type="NCBI Taxonomy" id="218851"/>
    <lineage>
        <taxon>Eukaryota</taxon>
        <taxon>Viridiplantae</taxon>
        <taxon>Streptophyta</taxon>
        <taxon>Embryophyta</taxon>
        <taxon>Tracheophyta</taxon>
        <taxon>Spermatophyta</taxon>
        <taxon>Magnoliopsida</taxon>
        <taxon>Ranunculales</taxon>
        <taxon>Ranunculaceae</taxon>
        <taxon>Thalictroideae</taxon>
        <taxon>Aquilegia</taxon>
    </lineage>
</organism>
<dbReference type="GO" id="GO:0005634">
    <property type="term" value="C:nucleus"/>
    <property type="evidence" value="ECO:0007669"/>
    <property type="project" value="UniProtKB-SubCell"/>
</dbReference>
<sequence>MKKKDKFWDYAEELKGRFLCNFCQKDFSGGVARLKSHLSKQTCRDIAICEKVTEDVQAAALLAVGRVDIYEEVCWVKKVFDDAKYVVDYIDRHVNILALQRYFTDNKELRKYNKTRFASYFLMLQLIIGLEDAPDFWLHGNDVIKALEPIVGVLRLVDGDGSNAGYLYEAMVRAQETLKKQKIVNPDKFSRIWELFEIRRNNNILNRVYATAAFLNPSLMYDGIITYDNQDVSKGLLFVGEKMVSFDQRDDFASQLLVYQGKHPKLFNFLSISQLRTAHPKIWWEVNGGFVPLFIKIAIRILSQPCISSACERNWSAFDAAQTKKRTRLLPQILDDLVYIRMNSLMMTRYDEVELQDRGPINLEELGDLPEDVDDGQDELMDEPIGEEPVDVVGDDDSWLSRRISIGTFSANREDLF</sequence>
<comment type="subcellular location">
    <subcellularLocation>
        <location evidence="1">Nucleus</location>
    </subcellularLocation>
</comment>
<evidence type="ECO:0000256" key="4">
    <source>
        <dbReference type="ARBA" id="ARBA00022833"/>
    </source>
</evidence>
<dbReference type="EMBL" id="KZ305023">
    <property type="protein sequence ID" value="PIA57586.1"/>
    <property type="molecule type" value="Genomic_DNA"/>
</dbReference>
<keyword evidence="6" id="KW-0539">Nucleus</keyword>
<accession>A0A2G5EPA1</accession>
<dbReference type="InterPro" id="IPR012337">
    <property type="entry name" value="RNaseH-like_sf"/>
</dbReference>
<gene>
    <name evidence="9" type="ORF">AQUCO_00600358v1</name>
</gene>
<evidence type="ECO:0000256" key="7">
    <source>
        <dbReference type="PROSITE-ProRule" id="PRU00027"/>
    </source>
</evidence>
<keyword evidence="5" id="KW-0238">DNA-binding</keyword>